<gene>
    <name evidence="6" type="ORF">QF118_00805</name>
</gene>
<dbReference type="InterPro" id="IPR005471">
    <property type="entry name" value="Tscrpt_reg_IclR_N"/>
</dbReference>
<dbReference type="RefSeq" id="WP_282300741.1">
    <property type="nucleotide sequence ID" value="NZ_CP124616.1"/>
</dbReference>
<reference evidence="6 7" key="1">
    <citation type="submission" date="2023-05" db="EMBL/GenBank/DDBJ databases">
        <title>YMD87, complete Genome.</title>
        <authorList>
            <person name="Zhang J."/>
            <person name="Xu X."/>
        </authorList>
    </citation>
    <scope>NUCLEOTIDE SEQUENCE [LARGE SCALE GENOMIC DNA]</scope>
    <source>
        <strain evidence="6 7">YMD87</strain>
    </source>
</reference>
<keyword evidence="3" id="KW-0804">Transcription</keyword>
<keyword evidence="2" id="KW-0238">DNA-binding</keyword>
<feature type="domain" description="HTH iclR-type" evidence="4">
    <location>
        <begin position="1"/>
        <end position="63"/>
    </location>
</feature>
<proteinExistence type="predicted"/>
<dbReference type="Gene3D" id="3.30.450.40">
    <property type="match status" value="1"/>
</dbReference>
<evidence type="ECO:0000259" key="4">
    <source>
        <dbReference type="PROSITE" id="PS51077"/>
    </source>
</evidence>
<protein>
    <submittedName>
        <fullName evidence="6">IclR family transcriptional regulator</fullName>
    </submittedName>
</protein>
<dbReference type="Gene3D" id="1.10.10.10">
    <property type="entry name" value="Winged helix-like DNA-binding domain superfamily/Winged helix DNA-binding domain"/>
    <property type="match status" value="1"/>
</dbReference>
<evidence type="ECO:0000259" key="5">
    <source>
        <dbReference type="PROSITE" id="PS51078"/>
    </source>
</evidence>
<dbReference type="InterPro" id="IPR014757">
    <property type="entry name" value="Tscrpt_reg_IclR_C"/>
</dbReference>
<name>A0ABY8QHM1_9RHOB</name>
<organism evidence="6 7">
    <name type="scientific">Tropicibacter oceani</name>
    <dbReference type="NCBI Taxonomy" id="3058420"/>
    <lineage>
        <taxon>Bacteria</taxon>
        <taxon>Pseudomonadati</taxon>
        <taxon>Pseudomonadota</taxon>
        <taxon>Alphaproteobacteria</taxon>
        <taxon>Rhodobacterales</taxon>
        <taxon>Roseobacteraceae</taxon>
        <taxon>Tropicibacter</taxon>
    </lineage>
</organism>
<dbReference type="InterPro" id="IPR036388">
    <property type="entry name" value="WH-like_DNA-bd_sf"/>
</dbReference>
<dbReference type="SUPFAM" id="SSF46785">
    <property type="entry name" value="Winged helix' DNA-binding domain"/>
    <property type="match status" value="1"/>
</dbReference>
<dbReference type="SUPFAM" id="SSF55781">
    <property type="entry name" value="GAF domain-like"/>
    <property type="match status" value="1"/>
</dbReference>
<dbReference type="InterPro" id="IPR036390">
    <property type="entry name" value="WH_DNA-bd_sf"/>
</dbReference>
<dbReference type="Pfam" id="PF01614">
    <property type="entry name" value="IclR_C"/>
    <property type="match status" value="1"/>
</dbReference>
<dbReference type="Proteomes" id="UP001241605">
    <property type="component" value="Chromosome"/>
</dbReference>
<dbReference type="SMART" id="SM00346">
    <property type="entry name" value="HTH_ICLR"/>
    <property type="match status" value="1"/>
</dbReference>
<dbReference type="PROSITE" id="PS51077">
    <property type="entry name" value="HTH_ICLR"/>
    <property type="match status" value="1"/>
</dbReference>
<evidence type="ECO:0000256" key="2">
    <source>
        <dbReference type="ARBA" id="ARBA00023125"/>
    </source>
</evidence>
<evidence type="ECO:0000256" key="1">
    <source>
        <dbReference type="ARBA" id="ARBA00023015"/>
    </source>
</evidence>
<dbReference type="InterPro" id="IPR029016">
    <property type="entry name" value="GAF-like_dom_sf"/>
</dbReference>
<sequence length="269" mass="28757">MSSARKTLELLSFFSTARPEIGLSQLCRIAGRDKATTYRHLQALETAGFVEQNPVTRQYRLGPAVMQLAQVREATVPRKASAQLPMTQLADVTGETAHVSVLSGNTLYALASCESPKHGTRAVIDITTFPLHATASGICALAFGPEQLFKSATARMTPYTANTPVTPDAVARLVEDARATGFARSDRSFEAEIHSLSAPIYDQTGLFAGAVSVACVASRFTPALEHDIKTQLVTASRDITRNWGGALPPEIETAWASSLAPAQTLDIAK</sequence>
<dbReference type="EMBL" id="CP124616">
    <property type="protein sequence ID" value="WGW04110.1"/>
    <property type="molecule type" value="Genomic_DNA"/>
</dbReference>
<dbReference type="Pfam" id="PF09339">
    <property type="entry name" value="HTH_IclR"/>
    <property type="match status" value="1"/>
</dbReference>
<dbReference type="PANTHER" id="PTHR30136">
    <property type="entry name" value="HELIX-TURN-HELIX TRANSCRIPTIONAL REGULATOR, ICLR FAMILY"/>
    <property type="match status" value="1"/>
</dbReference>
<evidence type="ECO:0000313" key="6">
    <source>
        <dbReference type="EMBL" id="WGW04110.1"/>
    </source>
</evidence>
<keyword evidence="7" id="KW-1185">Reference proteome</keyword>
<keyword evidence="1" id="KW-0805">Transcription regulation</keyword>
<dbReference type="InterPro" id="IPR050707">
    <property type="entry name" value="HTH_MetabolicPath_Reg"/>
</dbReference>
<dbReference type="PROSITE" id="PS51078">
    <property type="entry name" value="ICLR_ED"/>
    <property type="match status" value="1"/>
</dbReference>
<accession>A0ABY8QHM1</accession>
<evidence type="ECO:0000256" key="3">
    <source>
        <dbReference type="ARBA" id="ARBA00023163"/>
    </source>
</evidence>
<feature type="domain" description="IclR-ED" evidence="5">
    <location>
        <begin position="64"/>
        <end position="245"/>
    </location>
</feature>
<dbReference type="PANTHER" id="PTHR30136:SF8">
    <property type="entry name" value="TRANSCRIPTIONAL REGULATORY PROTEIN"/>
    <property type="match status" value="1"/>
</dbReference>
<evidence type="ECO:0000313" key="7">
    <source>
        <dbReference type="Proteomes" id="UP001241605"/>
    </source>
</evidence>